<evidence type="ECO:0000313" key="5">
    <source>
        <dbReference type="Proteomes" id="UP000323930"/>
    </source>
</evidence>
<dbReference type="PROSITE" id="PS51257">
    <property type="entry name" value="PROKAR_LIPOPROTEIN"/>
    <property type="match status" value="1"/>
</dbReference>
<evidence type="ECO:0000256" key="1">
    <source>
        <dbReference type="SAM" id="MobiDB-lite"/>
    </source>
</evidence>
<evidence type="ECO:0000313" key="4">
    <source>
        <dbReference type="EMBL" id="TYA69930.1"/>
    </source>
</evidence>
<keyword evidence="5" id="KW-1185">Reference proteome</keyword>
<feature type="domain" description="SusE outer membrane protein" evidence="3">
    <location>
        <begin position="27"/>
        <end position="132"/>
    </location>
</feature>
<gene>
    <name evidence="4" type="ORF">FUA24_21810</name>
</gene>
<reference evidence="4 5" key="1">
    <citation type="submission" date="2019-08" db="EMBL/GenBank/DDBJ databases">
        <title>Seonamhaeicola sediminis sp. nov., isolated from marine sediment.</title>
        <authorList>
            <person name="Cao W.R."/>
        </authorList>
    </citation>
    <scope>NUCLEOTIDE SEQUENCE [LARGE SCALE GENOMIC DNA]</scope>
    <source>
        <strain evidence="4 5">B011</strain>
    </source>
</reference>
<keyword evidence="2" id="KW-0732">Signal</keyword>
<dbReference type="GO" id="GO:2001070">
    <property type="term" value="F:starch binding"/>
    <property type="evidence" value="ECO:0007669"/>
    <property type="project" value="InterPro"/>
</dbReference>
<accession>A0A5D0HG73</accession>
<evidence type="ECO:0000259" key="3">
    <source>
        <dbReference type="Pfam" id="PF14292"/>
    </source>
</evidence>
<dbReference type="InterPro" id="IPR013783">
    <property type="entry name" value="Ig-like_fold"/>
</dbReference>
<feature type="signal peptide" evidence="2">
    <location>
        <begin position="1"/>
        <end position="24"/>
    </location>
</feature>
<sequence length="378" mass="40887">MMKNLKQFSAVSIIGLVMLFFATSCDDNSDTFTISAPSAPVLADLSFSQLELDALNTSNPAVTLSWSESDYGLQTAVNYAVQFSIDEGFTNPVNAATIVGQTALTLSVGEINSAAGNAGLNPFEWSTLYTRVVASIGTQQGESIASNTLNFQVFPFFNYPFEDYYLVGNATAADWNNNNNNPVLFRNPDNGNHYFFTAYFTKGGGGDGDGRFKVLETRGLWQPQWGSTHPDGSDPIETQGEIAGNPGTQSDDPGRFGVQASGYYEFTIDFGTKKYTMTPYDASGAADFTSMTIGGTAVSDTAMNQLSFDTHLWYISSIRLVPGDLQFTTNTGSAWGGTTEFSGQATENGGSIPVIVEDDYEVWFNDLTGRYIMIPLNL</sequence>
<dbReference type="Pfam" id="PF14292">
    <property type="entry name" value="SusE"/>
    <property type="match status" value="1"/>
</dbReference>
<proteinExistence type="predicted"/>
<feature type="region of interest" description="Disordered" evidence="1">
    <location>
        <begin position="223"/>
        <end position="255"/>
    </location>
</feature>
<name>A0A5D0HG73_9FLAO</name>
<feature type="chain" id="PRO_5022757900" evidence="2">
    <location>
        <begin position="25"/>
        <end position="378"/>
    </location>
</feature>
<evidence type="ECO:0000256" key="2">
    <source>
        <dbReference type="SAM" id="SignalP"/>
    </source>
</evidence>
<organism evidence="4 5">
    <name type="scientific">Seonamhaeicola marinus</name>
    <dbReference type="NCBI Taxonomy" id="1912246"/>
    <lineage>
        <taxon>Bacteria</taxon>
        <taxon>Pseudomonadati</taxon>
        <taxon>Bacteroidota</taxon>
        <taxon>Flavobacteriia</taxon>
        <taxon>Flavobacteriales</taxon>
        <taxon>Flavobacteriaceae</taxon>
    </lineage>
</organism>
<dbReference type="OrthoDB" id="975117at2"/>
<dbReference type="Gene3D" id="2.60.40.10">
    <property type="entry name" value="Immunoglobulins"/>
    <property type="match status" value="1"/>
</dbReference>
<dbReference type="Proteomes" id="UP000323930">
    <property type="component" value="Unassembled WGS sequence"/>
</dbReference>
<dbReference type="GO" id="GO:0019867">
    <property type="term" value="C:outer membrane"/>
    <property type="evidence" value="ECO:0007669"/>
    <property type="project" value="InterPro"/>
</dbReference>
<dbReference type="EMBL" id="VSDQ01000729">
    <property type="protein sequence ID" value="TYA69930.1"/>
    <property type="molecule type" value="Genomic_DNA"/>
</dbReference>
<protein>
    <submittedName>
        <fullName evidence="4">SusF/SusE family outer membrane protein</fullName>
    </submittedName>
</protein>
<dbReference type="AlphaFoldDB" id="A0A5D0HG73"/>
<dbReference type="Gene3D" id="2.60.40.3620">
    <property type="match status" value="1"/>
</dbReference>
<dbReference type="InterPro" id="IPR025970">
    <property type="entry name" value="SusE"/>
</dbReference>
<comment type="caution">
    <text evidence="4">The sequence shown here is derived from an EMBL/GenBank/DDBJ whole genome shotgun (WGS) entry which is preliminary data.</text>
</comment>